<dbReference type="EC" id="2.7.13.3" evidence="2"/>
<dbReference type="PANTHER" id="PTHR43065">
    <property type="entry name" value="SENSOR HISTIDINE KINASE"/>
    <property type="match status" value="1"/>
</dbReference>
<evidence type="ECO:0000256" key="7">
    <source>
        <dbReference type="ARBA" id="ARBA00022840"/>
    </source>
</evidence>
<dbReference type="InterPro" id="IPR003661">
    <property type="entry name" value="HisK_dim/P_dom"/>
</dbReference>
<dbReference type="SUPFAM" id="SSF55785">
    <property type="entry name" value="PYP-like sensor domain (PAS domain)"/>
    <property type="match status" value="1"/>
</dbReference>
<evidence type="ECO:0000256" key="2">
    <source>
        <dbReference type="ARBA" id="ARBA00012438"/>
    </source>
</evidence>
<comment type="catalytic activity">
    <reaction evidence="1">
        <text>ATP + protein L-histidine = ADP + protein N-phospho-L-histidine.</text>
        <dbReference type="EC" id="2.7.13.3"/>
    </reaction>
</comment>
<dbReference type="PANTHER" id="PTHR43065:SF10">
    <property type="entry name" value="PEROXIDE STRESS-ACTIVATED HISTIDINE KINASE MAK3"/>
    <property type="match status" value="1"/>
</dbReference>
<dbReference type="AlphaFoldDB" id="A0A7X2PCE4"/>
<dbReference type="GO" id="GO:0005524">
    <property type="term" value="F:ATP binding"/>
    <property type="evidence" value="ECO:0007669"/>
    <property type="project" value="UniProtKB-KW"/>
</dbReference>
<evidence type="ECO:0000259" key="9">
    <source>
        <dbReference type="PROSITE" id="PS50109"/>
    </source>
</evidence>
<evidence type="ECO:0000256" key="5">
    <source>
        <dbReference type="ARBA" id="ARBA00022741"/>
    </source>
</evidence>
<name>A0A7X2PCE4_9SPIO</name>
<dbReference type="Gene3D" id="3.30.450.20">
    <property type="entry name" value="PAS domain"/>
    <property type="match status" value="1"/>
</dbReference>
<proteinExistence type="predicted"/>
<dbReference type="Gene3D" id="3.30.565.10">
    <property type="entry name" value="Histidine kinase-like ATPase, C-terminal domain"/>
    <property type="match status" value="1"/>
</dbReference>
<dbReference type="SUPFAM" id="SSF55874">
    <property type="entry name" value="ATPase domain of HSP90 chaperone/DNA topoisomerase II/histidine kinase"/>
    <property type="match status" value="1"/>
</dbReference>
<dbReference type="Proteomes" id="UP000460549">
    <property type="component" value="Unassembled WGS sequence"/>
</dbReference>
<dbReference type="SMART" id="SM00388">
    <property type="entry name" value="HisKA"/>
    <property type="match status" value="1"/>
</dbReference>
<evidence type="ECO:0000256" key="8">
    <source>
        <dbReference type="ARBA" id="ARBA00023012"/>
    </source>
</evidence>
<reference evidence="10 11" key="1">
    <citation type="submission" date="2019-08" db="EMBL/GenBank/DDBJ databases">
        <title>In-depth cultivation of the pig gut microbiome towards novel bacterial diversity and tailored functional studies.</title>
        <authorList>
            <person name="Wylensek D."/>
            <person name="Hitch T.C.A."/>
            <person name="Clavel T."/>
        </authorList>
    </citation>
    <scope>NUCLEOTIDE SEQUENCE [LARGE SCALE GENOMIC DNA]</scope>
    <source>
        <strain evidence="10 11">NM-380-WT-3C1</strain>
    </source>
</reference>
<keyword evidence="7" id="KW-0067">ATP-binding</keyword>
<feature type="domain" description="Histidine kinase" evidence="9">
    <location>
        <begin position="166"/>
        <end position="378"/>
    </location>
</feature>
<dbReference type="EMBL" id="VUNN01000009">
    <property type="protein sequence ID" value="MSU06271.1"/>
    <property type="molecule type" value="Genomic_DNA"/>
</dbReference>
<dbReference type="SMART" id="SM00387">
    <property type="entry name" value="HATPase_c"/>
    <property type="match status" value="1"/>
</dbReference>
<evidence type="ECO:0000256" key="4">
    <source>
        <dbReference type="ARBA" id="ARBA00022679"/>
    </source>
</evidence>
<dbReference type="CDD" id="cd00082">
    <property type="entry name" value="HisKA"/>
    <property type="match status" value="1"/>
</dbReference>
<keyword evidence="5" id="KW-0547">Nucleotide-binding</keyword>
<keyword evidence="6" id="KW-0418">Kinase</keyword>
<dbReference type="InterPro" id="IPR005467">
    <property type="entry name" value="His_kinase_dom"/>
</dbReference>
<evidence type="ECO:0000313" key="10">
    <source>
        <dbReference type="EMBL" id="MSU06271.1"/>
    </source>
</evidence>
<dbReference type="InterPro" id="IPR036890">
    <property type="entry name" value="HATPase_C_sf"/>
</dbReference>
<dbReference type="Gene3D" id="1.10.287.130">
    <property type="match status" value="1"/>
</dbReference>
<keyword evidence="3" id="KW-0597">Phosphoprotein</keyword>
<dbReference type="InterPro" id="IPR004358">
    <property type="entry name" value="Sig_transdc_His_kin-like_C"/>
</dbReference>
<gene>
    <name evidence="10" type="ORF">FYJ80_05690</name>
</gene>
<dbReference type="InterPro" id="IPR003594">
    <property type="entry name" value="HATPase_dom"/>
</dbReference>
<dbReference type="Pfam" id="PF02518">
    <property type="entry name" value="HATPase_c"/>
    <property type="match status" value="1"/>
</dbReference>
<sequence>MSNKLLKRAIDRLEQFPKKEVEKLVRLQIAEADMLDAILEESPIGHLLLKNKIIRYVNTSFCTLLPTDRRYLRKNAEGKHIKDLVVDKEVLDYLVTLSEKNVREEKEFNFQLGSEVRTMLITHRIVETEEGDYLDINVRDITEEKRREARLRRSESLASMTTMAAGIAHEIKNPLAAMQIHIQLMHKAFQKKGVLNEEDASRYLDVIEEEIERLNRIAVDFLFAVRPVNIDLKLISVDEILSGLCDFISPEIESHGIKLIWNVEKYLPKLMMDKNHINQALLNIIQNAIHAMSNGGTLTLTVKNDGDYVLFSVEDTGCGIAEENLAKIFEPYFTTKETGTGLGLTNVYKIVKEHNGDISVESKVGVGTTFNIRLPVPTTERMQLDHIEEA</sequence>
<accession>A0A7X2PCE4</accession>
<dbReference type="NCBIfam" id="TIGR00229">
    <property type="entry name" value="sensory_box"/>
    <property type="match status" value="1"/>
</dbReference>
<protein>
    <recommendedName>
        <fullName evidence="2">histidine kinase</fullName>
        <ecNumber evidence="2">2.7.13.3</ecNumber>
    </recommendedName>
</protein>
<dbReference type="GO" id="GO:0000155">
    <property type="term" value="F:phosphorelay sensor kinase activity"/>
    <property type="evidence" value="ECO:0007669"/>
    <property type="project" value="InterPro"/>
</dbReference>
<evidence type="ECO:0000256" key="1">
    <source>
        <dbReference type="ARBA" id="ARBA00000085"/>
    </source>
</evidence>
<dbReference type="SUPFAM" id="SSF47384">
    <property type="entry name" value="Homodimeric domain of signal transducing histidine kinase"/>
    <property type="match status" value="1"/>
</dbReference>
<comment type="caution">
    <text evidence="10">The sequence shown here is derived from an EMBL/GenBank/DDBJ whole genome shotgun (WGS) entry which is preliminary data.</text>
</comment>
<dbReference type="InterPro" id="IPR035965">
    <property type="entry name" value="PAS-like_dom_sf"/>
</dbReference>
<evidence type="ECO:0000256" key="6">
    <source>
        <dbReference type="ARBA" id="ARBA00022777"/>
    </source>
</evidence>
<dbReference type="PROSITE" id="PS50109">
    <property type="entry name" value="HIS_KIN"/>
    <property type="match status" value="1"/>
</dbReference>
<dbReference type="Pfam" id="PF00512">
    <property type="entry name" value="HisKA"/>
    <property type="match status" value="1"/>
</dbReference>
<keyword evidence="11" id="KW-1185">Reference proteome</keyword>
<evidence type="ECO:0000313" key="11">
    <source>
        <dbReference type="Proteomes" id="UP000460549"/>
    </source>
</evidence>
<dbReference type="PRINTS" id="PR00344">
    <property type="entry name" value="BCTRLSENSOR"/>
</dbReference>
<dbReference type="RefSeq" id="WP_154425247.1">
    <property type="nucleotide sequence ID" value="NZ_VUNN01000009.1"/>
</dbReference>
<dbReference type="InterPro" id="IPR036097">
    <property type="entry name" value="HisK_dim/P_sf"/>
</dbReference>
<evidence type="ECO:0000256" key="3">
    <source>
        <dbReference type="ARBA" id="ARBA00022553"/>
    </source>
</evidence>
<dbReference type="InterPro" id="IPR000014">
    <property type="entry name" value="PAS"/>
</dbReference>
<organism evidence="10 11">
    <name type="scientific">Bullifex porci</name>
    <dbReference type="NCBI Taxonomy" id="2606638"/>
    <lineage>
        <taxon>Bacteria</taxon>
        <taxon>Pseudomonadati</taxon>
        <taxon>Spirochaetota</taxon>
        <taxon>Spirochaetia</taxon>
        <taxon>Spirochaetales</taxon>
        <taxon>Spirochaetaceae</taxon>
        <taxon>Bullifex</taxon>
    </lineage>
</organism>
<keyword evidence="8" id="KW-0902">Two-component regulatory system</keyword>
<keyword evidence="4" id="KW-0808">Transferase</keyword>